<organism evidence="7 8">
    <name type="scientific">Microlunatus panaciterrae</name>
    <dbReference type="NCBI Taxonomy" id="400768"/>
    <lineage>
        <taxon>Bacteria</taxon>
        <taxon>Bacillati</taxon>
        <taxon>Actinomycetota</taxon>
        <taxon>Actinomycetes</taxon>
        <taxon>Propionibacteriales</taxon>
        <taxon>Propionibacteriaceae</taxon>
        <taxon>Microlunatus</taxon>
    </lineage>
</organism>
<evidence type="ECO:0000313" key="8">
    <source>
        <dbReference type="Proteomes" id="UP000704762"/>
    </source>
</evidence>
<feature type="transmembrane region" description="Helical" evidence="5">
    <location>
        <begin position="79"/>
        <end position="99"/>
    </location>
</feature>
<name>A0ABS2RE82_9ACTN</name>
<dbReference type="Proteomes" id="UP000704762">
    <property type="component" value="Unassembled WGS sequence"/>
</dbReference>
<dbReference type="EMBL" id="JAFBCF010000001">
    <property type="protein sequence ID" value="MBM7797315.1"/>
    <property type="molecule type" value="Genomic_DNA"/>
</dbReference>
<feature type="transmembrane region" description="Helical" evidence="5">
    <location>
        <begin position="54"/>
        <end position="72"/>
    </location>
</feature>
<protein>
    <submittedName>
        <fullName evidence="7">Membrane protein YphA (DoxX/SURF4 family)</fullName>
    </submittedName>
</protein>
<feature type="domain" description="Methylamine utilisation protein MauE" evidence="6">
    <location>
        <begin position="10"/>
        <end position="141"/>
    </location>
</feature>
<dbReference type="Pfam" id="PF07291">
    <property type="entry name" value="MauE"/>
    <property type="match status" value="1"/>
</dbReference>
<dbReference type="RefSeq" id="WP_338041092.1">
    <property type="nucleotide sequence ID" value="NZ_BAAAQP010000003.1"/>
</dbReference>
<keyword evidence="4 5" id="KW-0472">Membrane</keyword>
<evidence type="ECO:0000256" key="2">
    <source>
        <dbReference type="ARBA" id="ARBA00022692"/>
    </source>
</evidence>
<evidence type="ECO:0000256" key="3">
    <source>
        <dbReference type="ARBA" id="ARBA00022989"/>
    </source>
</evidence>
<evidence type="ECO:0000313" key="7">
    <source>
        <dbReference type="EMBL" id="MBM7797315.1"/>
    </source>
</evidence>
<proteinExistence type="predicted"/>
<accession>A0ABS2RE82</accession>
<keyword evidence="8" id="KW-1185">Reference proteome</keyword>
<sequence length="175" mass="18148">MNTTGPVAVWVSTAARLPLAAVFVVAGALKVVDPVASVQAVRAYQLLPAGLETLVGWGLPFAEIALGLLILVGLHTRAAAAVAGLLLLTFIGGVISVAARGLSIDCGCFGGGGRVAPGQTAYAAEIARDVGLLLAAGWLVWRPRSHLSVDGAFGAHRVYRYEDTRVQEFGDEESR</sequence>
<evidence type="ECO:0000259" key="6">
    <source>
        <dbReference type="Pfam" id="PF07291"/>
    </source>
</evidence>
<reference evidence="7 8" key="1">
    <citation type="submission" date="2021-01" db="EMBL/GenBank/DDBJ databases">
        <title>Sequencing the genomes of 1000 actinobacteria strains.</title>
        <authorList>
            <person name="Klenk H.-P."/>
        </authorList>
    </citation>
    <scope>NUCLEOTIDE SEQUENCE [LARGE SCALE GENOMIC DNA]</scope>
    <source>
        <strain evidence="7 8">DSM 18662</strain>
    </source>
</reference>
<feature type="transmembrane region" description="Helical" evidence="5">
    <location>
        <begin position="7"/>
        <end position="29"/>
    </location>
</feature>
<evidence type="ECO:0000256" key="4">
    <source>
        <dbReference type="ARBA" id="ARBA00023136"/>
    </source>
</evidence>
<evidence type="ECO:0000256" key="1">
    <source>
        <dbReference type="ARBA" id="ARBA00004141"/>
    </source>
</evidence>
<evidence type="ECO:0000256" key="5">
    <source>
        <dbReference type="SAM" id="Phobius"/>
    </source>
</evidence>
<keyword evidence="3 5" id="KW-1133">Transmembrane helix</keyword>
<dbReference type="InterPro" id="IPR009908">
    <property type="entry name" value="Methylamine_util_MauE"/>
</dbReference>
<gene>
    <name evidence="7" type="ORF">JOE57_000236</name>
</gene>
<comment type="caution">
    <text evidence="7">The sequence shown here is derived from an EMBL/GenBank/DDBJ whole genome shotgun (WGS) entry which is preliminary data.</text>
</comment>
<keyword evidence="2 5" id="KW-0812">Transmembrane</keyword>
<comment type="subcellular location">
    <subcellularLocation>
        <location evidence="1">Membrane</location>
        <topology evidence="1">Multi-pass membrane protein</topology>
    </subcellularLocation>
</comment>